<feature type="domain" description="C2H2-type" evidence="2">
    <location>
        <begin position="10"/>
        <end position="31"/>
    </location>
</feature>
<proteinExistence type="predicted"/>
<sequence length="191" mass="22181">MDQSAGEYRCYPCKLHFKHYKQFLSHKYLSHDEQDLQPEINHNGESSQISSSNYKRFSEMHIGKIPLKKQLKCKDSSEDVYNSLFDSSDRDTNQFRYDTLFESTAMPSMSKIDIGHIQDSGSRHHSNSERKANEISLSLKSSIKEICRLERNPHVNTSQSSTSSECSQMEMHTHEMGEQFNRNQSSKYSQL</sequence>
<evidence type="ECO:0000313" key="4">
    <source>
        <dbReference type="Proteomes" id="UP000887116"/>
    </source>
</evidence>
<evidence type="ECO:0000256" key="1">
    <source>
        <dbReference type="SAM" id="MobiDB-lite"/>
    </source>
</evidence>
<organism evidence="3 4">
    <name type="scientific">Trichonephila clavata</name>
    <name type="common">Joro spider</name>
    <name type="synonym">Nephila clavata</name>
    <dbReference type="NCBI Taxonomy" id="2740835"/>
    <lineage>
        <taxon>Eukaryota</taxon>
        <taxon>Metazoa</taxon>
        <taxon>Ecdysozoa</taxon>
        <taxon>Arthropoda</taxon>
        <taxon>Chelicerata</taxon>
        <taxon>Arachnida</taxon>
        <taxon>Araneae</taxon>
        <taxon>Araneomorphae</taxon>
        <taxon>Entelegynae</taxon>
        <taxon>Araneoidea</taxon>
        <taxon>Nephilidae</taxon>
        <taxon>Trichonephila</taxon>
    </lineage>
</organism>
<name>A0A8X6JPH0_TRICU</name>
<dbReference type="PROSITE" id="PS00028">
    <property type="entry name" value="ZINC_FINGER_C2H2_1"/>
    <property type="match status" value="1"/>
</dbReference>
<dbReference type="EMBL" id="BMAO01027129">
    <property type="protein sequence ID" value="GFR14706.1"/>
    <property type="molecule type" value="Genomic_DNA"/>
</dbReference>
<dbReference type="AlphaFoldDB" id="A0A8X6JPH0"/>
<reference evidence="3" key="1">
    <citation type="submission" date="2020-07" db="EMBL/GenBank/DDBJ databases">
        <title>Multicomponent nature underlies the extraordinary mechanical properties of spider dragline silk.</title>
        <authorList>
            <person name="Kono N."/>
            <person name="Nakamura H."/>
            <person name="Mori M."/>
            <person name="Yoshida Y."/>
            <person name="Ohtoshi R."/>
            <person name="Malay A.D."/>
            <person name="Moran D.A.P."/>
            <person name="Tomita M."/>
            <person name="Numata K."/>
            <person name="Arakawa K."/>
        </authorList>
    </citation>
    <scope>NUCLEOTIDE SEQUENCE</scope>
</reference>
<evidence type="ECO:0000313" key="3">
    <source>
        <dbReference type="EMBL" id="GFR14706.1"/>
    </source>
</evidence>
<protein>
    <recommendedName>
        <fullName evidence="2">C2H2-type domain-containing protein</fullName>
    </recommendedName>
</protein>
<evidence type="ECO:0000259" key="2">
    <source>
        <dbReference type="PROSITE" id="PS00028"/>
    </source>
</evidence>
<feature type="compositionally biased region" description="Low complexity" evidence="1">
    <location>
        <begin position="157"/>
        <end position="170"/>
    </location>
</feature>
<comment type="caution">
    <text evidence="3">The sequence shown here is derived from an EMBL/GenBank/DDBJ whole genome shotgun (WGS) entry which is preliminary data.</text>
</comment>
<accession>A0A8X6JPH0</accession>
<feature type="region of interest" description="Disordered" evidence="1">
    <location>
        <begin position="151"/>
        <end position="191"/>
    </location>
</feature>
<keyword evidence="4" id="KW-1185">Reference proteome</keyword>
<dbReference type="InterPro" id="IPR013087">
    <property type="entry name" value="Znf_C2H2_type"/>
</dbReference>
<dbReference type="Proteomes" id="UP000887116">
    <property type="component" value="Unassembled WGS sequence"/>
</dbReference>
<gene>
    <name evidence="3" type="ORF">TNCT_466771</name>
</gene>
<feature type="compositionally biased region" description="Polar residues" evidence="1">
    <location>
        <begin position="180"/>
        <end position="191"/>
    </location>
</feature>